<dbReference type="Proteomes" id="UP001447188">
    <property type="component" value="Unassembled WGS sequence"/>
</dbReference>
<keyword evidence="5" id="KW-0159">Chromosome partition</keyword>
<dbReference type="PANTHER" id="PTHR21394">
    <property type="entry name" value="MAU2 CHROMATID COHESION FACTOR HOMOLOG"/>
    <property type="match status" value="1"/>
</dbReference>
<accession>A0ABR3GPW8</accession>
<protein>
    <recommendedName>
        <fullName evidence="10">MAU2 chromatid cohesion factor homolog</fullName>
    </recommendedName>
</protein>
<sequence>MTPSSNTGEPHLLLISLAESYLEAAHVNGGRAAASRGADEKAYYKLIATGLRCLEAALQCRLQPRMEAMVRLRYAGILHEETENGDEAESALNKGIMLAQRNSLMDLKYGMHHLLSQIMFRTTPKASLKMLTTCITESETLDLPHWAYSFRFLRCSVLTADSPIQDTLGALTTLQKISSTSMARRDHSVFALSNLMEAMLSIISGADGVEAAQRALARANSIQTSDDSLAQLGVLRQILDIICSLMLGRNAESEGKMKVLHTMLDNKERWAGWSANGEFEVPVNPSRPGRPVEKLRFRWLTKDDVFIMGYFISGLCKFQKNVDEGGKSEKFFQEGLRSIDRLLNMPASDTSSLVASTNKTLWRQTLRCYIQLYHTFLLCIRTEWDGAIKGLALLRAANSALPTPHPPLETLLLYLTATISQGTNSLPHALSLYDRISASLPPDSELSIISKLNSILILRTHDPRRAETLLASCERSCMASRNLLLKAAYTSVKATEKGELVKTKNYLSVALQLATQCANQQMTFIVLNFMCHRFFAGVVSEQAEKSAKAALQNAMKGRDGLWTLMGGEMYADCLARKGNEFDAMRQRHMNEDARNAVVVNLMRHQRDVTGGASDFG</sequence>
<name>A0ABR3GPW8_9PEZI</name>
<dbReference type="Pfam" id="PF10345">
    <property type="entry name" value="Cohesin_load"/>
    <property type="match status" value="1"/>
</dbReference>
<keyword evidence="6" id="KW-0539">Nucleus</keyword>
<proteinExistence type="inferred from homology"/>
<evidence type="ECO:0000256" key="5">
    <source>
        <dbReference type="ARBA" id="ARBA00022829"/>
    </source>
</evidence>
<organism evidence="8 9">
    <name type="scientific">Discina gigas</name>
    <dbReference type="NCBI Taxonomy" id="1032678"/>
    <lineage>
        <taxon>Eukaryota</taxon>
        <taxon>Fungi</taxon>
        <taxon>Dikarya</taxon>
        <taxon>Ascomycota</taxon>
        <taxon>Pezizomycotina</taxon>
        <taxon>Pezizomycetes</taxon>
        <taxon>Pezizales</taxon>
        <taxon>Discinaceae</taxon>
        <taxon>Discina</taxon>
    </lineage>
</organism>
<comment type="subcellular location">
    <subcellularLocation>
        <location evidence="1">Nucleus</location>
    </subcellularLocation>
</comment>
<keyword evidence="9" id="KW-1185">Reference proteome</keyword>
<evidence type="ECO:0000256" key="3">
    <source>
        <dbReference type="ARBA" id="ARBA00022618"/>
    </source>
</evidence>
<evidence type="ECO:0000256" key="7">
    <source>
        <dbReference type="ARBA" id="ARBA00023306"/>
    </source>
</evidence>
<evidence type="ECO:0000256" key="6">
    <source>
        <dbReference type="ARBA" id="ARBA00023242"/>
    </source>
</evidence>
<evidence type="ECO:0000313" key="8">
    <source>
        <dbReference type="EMBL" id="KAL0637883.1"/>
    </source>
</evidence>
<evidence type="ECO:0000256" key="4">
    <source>
        <dbReference type="ARBA" id="ARBA00022776"/>
    </source>
</evidence>
<evidence type="ECO:0000256" key="2">
    <source>
        <dbReference type="ARBA" id="ARBA00008585"/>
    </source>
</evidence>
<dbReference type="InterPro" id="IPR019440">
    <property type="entry name" value="MAU2"/>
</dbReference>
<comment type="caution">
    <text evidence="8">The sequence shown here is derived from an EMBL/GenBank/DDBJ whole genome shotgun (WGS) entry which is preliminary data.</text>
</comment>
<keyword evidence="4" id="KW-0498">Mitosis</keyword>
<dbReference type="EMBL" id="JBBBZM010000029">
    <property type="protein sequence ID" value="KAL0637883.1"/>
    <property type="molecule type" value="Genomic_DNA"/>
</dbReference>
<gene>
    <name evidence="8" type="ORF">Q9L58_003105</name>
</gene>
<evidence type="ECO:0000256" key="1">
    <source>
        <dbReference type="ARBA" id="ARBA00004123"/>
    </source>
</evidence>
<keyword evidence="7" id="KW-0131">Cell cycle</keyword>
<evidence type="ECO:0000313" key="9">
    <source>
        <dbReference type="Proteomes" id="UP001447188"/>
    </source>
</evidence>
<comment type="similarity">
    <text evidence="2">Belongs to the SCC4/mau-2 family.</text>
</comment>
<reference evidence="8 9" key="1">
    <citation type="submission" date="2024-02" db="EMBL/GenBank/DDBJ databases">
        <title>Discinaceae phylogenomics.</title>
        <authorList>
            <person name="Dirks A.C."/>
            <person name="James T.Y."/>
        </authorList>
    </citation>
    <scope>NUCLEOTIDE SEQUENCE [LARGE SCALE GENOMIC DNA]</scope>
    <source>
        <strain evidence="8 9">ACD0624</strain>
    </source>
</reference>
<keyword evidence="3" id="KW-0132">Cell division</keyword>
<evidence type="ECO:0008006" key="10">
    <source>
        <dbReference type="Google" id="ProtNLM"/>
    </source>
</evidence>